<dbReference type="EMBL" id="FUYP01000011">
    <property type="protein sequence ID" value="SKB63328.1"/>
    <property type="molecule type" value="Genomic_DNA"/>
</dbReference>
<dbReference type="RefSeq" id="WP_079638745.1">
    <property type="nucleotide sequence ID" value="NZ_FUYP01000011.1"/>
</dbReference>
<dbReference type="SUPFAM" id="SSF109604">
    <property type="entry name" value="HD-domain/PDEase-like"/>
    <property type="match status" value="1"/>
</dbReference>
<reference evidence="2" key="1">
    <citation type="submission" date="2017-02" db="EMBL/GenBank/DDBJ databases">
        <authorList>
            <person name="Varghese N."/>
            <person name="Submissions S."/>
        </authorList>
    </citation>
    <scope>NUCLEOTIDE SEQUENCE [LARGE SCALE GENOMIC DNA]</scope>
    <source>
        <strain evidence="2">R11H</strain>
    </source>
</reference>
<sequence>MTIQLSDGIALLSGVMFDYARPSNTSFAIEDIARPLANNCRFAGHLPWHYSIAQHAVNVSMLVPRELAFTGLFHDTSEALTNDITTPLKQVIPGFKDLEVSIETEMARQFGFQFPLPPEVKYADLQMLKVEKELIKQDFSDWEVLHGVEDPRLDDLCLDPLNPDQAYQLFMERFYELAA</sequence>
<dbReference type="Gene3D" id="1.10.3210.10">
    <property type="entry name" value="Hypothetical protein af1432"/>
    <property type="match status" value="1"/>
</dbReference>
<accession>A0A1T5CUW7</accession>
<evidence type="ECO:0000313" key="1">
    <source>
        <dbReference type="EMBL" id="SKB63328.1"/>
    </source>
</evidence>
<dbReference type="Proteomes" id="UP000190044">
    <property type="component" value="Unassembled WGS sequence"/>
</dbReference>
<keyword evidence="2" id="KW-1185">Reference proteome</keyword>
<dbReference type="OrthoDB" id="1099791at2"/>
<proteinExistence type="predicted"/>
<name>A0A1T5CUW7_9SPHN</name>
<dbReference type="Pfam" id="PF12917">
    <property type="entry name" value="YfbR-like"/>
    <property type="match status" value="1"/>
</dbReference>
<gene>
    <name evidence="1" type="ORF">SAMN06295937_1011148</name>
</gene>
<protein>
    <recommendedName>
        <fullName evidence="3">Metal dependent phosphohydrolase</fullName>
    </recommendedName>
</protein>
<evidence type="ECO:0008006" key="3">
    <source>
        <dbReference type="Google" id="ProtNLM"/>
    </source>
</evidence>
<dbReference type="AlphaFoldDB" id="A0A1T5CUW7"/>
<organism evidence="1 2">
    <name type="scientific">Sphingopyxis flava</name>
    <dbReference type="NCBI Taxonomy" id="1507287"/>
    <lineage>
        <taxon>Bacteria</taxon>
        <taxon>Pseudomonadati</taxon>
        <taxon>Pseudomonadota</taxon>
        <taxon>Alphaproteobacteria</taxon>
        <taxon>Sphingomonadales</taxon>
        <taxon>Sphingomonadaceae</taxon>
        <taxon>Sphingopyxis</taxon>
    </lineage>
</organism>
<evidence type="ECO:0000313" key="2">
    <source>
        <dbReference type="Proteomes" id="UP000190044"/>
    </source>
</evidence>